<feature type="domain" description="SAF" evidence="2">
    <location>
        <begin position="365"/>
        <end position="430"/>
    </location>
</feature>
<gene>
    <name evidence="4" type="ORF">H2200_006109</name>
</gene>
<evidence type="ECO:0000259" key="3">
    <source>
        <dbReference type="Pfam" id="PF21135"/>
    </source>
</evidence>
<dbReference type="Pfam" id="PF08666">
    <property type="entry name" value="SAF"/>
    <property type="match status" value="1"/>
</dbReference>
<dbReference type="InterPro" id="IPR048423">
    <property type="entry name" value="DRL_cat"/>
</dbReference>
<feature type="domain" description="Oxidoreductase DRL-like catalytic" evidence="3">
    <location>
        <begin position="159"/>
        <end position="342"/>
    </location>
</feature>
<dbReference type="CDD" id="cd11616">
    <property type="entry name" value="SAF_DH_OX_like"/>
    <property type="match status" value="1"/>
</dbReference>
<dbReference type="InterPro" id="IPR000683">
    <property type="entry name" value="Gfo/Idh/MocA-like_OxRdtase_N"/>
</dbReference>
<keyword evidence="5" id="KW-1185">Reference proteome</keyword>
<evidence type="ECO:0000313" key="4">
    <source>
        <dbReference type="EMBL" id="KAJ9609781.1"/>
    </source>
</evidence>
<dbReference type="SUPFAM" id="SSF51735">
    <property type="entry name" value="NAD(P)-binding Rossmann-fold domains"/>
    <property type="match status" value="1"/>
</dbReference>
<evidence type="ECO:0008006" key="6">
    <source>
        <dbReference type="Google" id="ProtNLM"/>
    </source>
</evidence>
<dbReference type="EMBL" id="JAPDRK010000008">
    <property type="protein sequence ID" value="KAJ9609781.1"/>
    <property type="molecule type" value="Genomic_DNA"/>
</dbReference>
<dbReference type="Proteomes" id="UP001172673">
    <property type="component" value="Unassembled WGS sequence"/>
</dbReference>
<dbReference type="Gene3D" id="3.40.50.720">
    <property type="entry name" value="NAD(P)-binding Rossmann-like Domain"/>
    <property type="match status" value="1"/>
</dbReference>
<protein>
    <recommendedName>
        <fullName evidence="6">SAF domain-containing protein</fullName>
    </recommendedName>
</protein>
<dbReference type="InterPro" id="IPR013974">
    <property type="entry name" value="SAF"/>
</dbReference>
<dbReference type="PANTHER" id="PTHR37850:SF3">
    <property type="entry name" value="BLR7815 PROTEIN"/>
    <property type="match status" value="1"/>
</dbReference>
<dbReference type="Pfam" id="PF01408">
    <property type="entry name" value="GFO_IDH_MocA"/>
    <property type="match status" value="1"/>
</dbReference>
<accession>A0AA39CIS2</accession>
<evidence type="ECO:0000259" key="2">
    <source>
        <dbReference type="Pfam" id="PF08666"/>
    </source>
</evidence>
<proteinExistence type="predicted"/>
<dbReference type="PANTHER" id="PTHR37850">
    <property type="entry name" value="STRU PROTEIN"/>
    <property type="match status" value="1"/>
</dbReference>
<feature type="domain" description="Gfo/Idh/MocA-like oxidoreductase N-terminal" evidence="1">
    <location>
        <begin position="18"/>
        <end position="129"/>
    </location>
</feature>
<dbReference type="InterPro" id="IPR036291">
    <property type="entry name" value="NAD(P)-bd_dom_sf"/>
</dbReference>
<evidence type="ECO:0000313" key="5">
    <source>
        <dbReference type="Proteomes" id="UP001172673"/>
    </source>
</evidence>
<dbReference type="Pfam" id="PF21135">
    <property type="entry name" value="DRL_cat"/>
    <property type="match status" value="1"/>
</dbReference>
<reference evidence="4" key="1">
    <citation type="submission" date="2022-10" db="EMBL/GenBank/DDBJ databases">
        <title>Culturing micro-colonial fungi from biological soil crusts in the Mojave desert and describing Neophaeococcomyces mojavensis, and introducing the new genera and species Taxawa tesnikishii.</title>
        <authorList>
            <person name="Kurbessoian T."/>
            <person name="Stajich J.E."/>
        </authorList>
    </citation>
    <scope>NUCLEOTIDE SEQUENCE</scope>
    <source>
        <strain evidence="4">TK_41</strain>
    </source>
</reference>
<name>A0AA39CIS2_9EURO</name>
<dbReference type="AlphaFoldDB" id="A0AA39CIS2"/>
<dbReference type="GO" id="GO:0000166">
    <property type="term" value="F:nucleotide binding"/>
    <property type="evidence" value="ECO:0007669"/>
    <property type="project" value="InterPro"/>
</dbReference>
<organism evidence="4 5">
    <name type="scientific">Cladophialophora chaetospira</name>
    <dbReference type="NCBI Taxonomy" id="386627"/>
    <lineage>
        <taxon>Eukaryota</taxon>
        <taxon>Fungi</taxon>
        <taxon>Dikarya</taxon>
        <taxon>Ascomycota</taxon>
        <taxon>Pezizomycotina</taxon>
        <taxon>Eurotiomycetes</taxon>
        <taxon>Chaetothyriomycetidae</taxon>
        <taxon>Chaetothyriales</taxon>
        <taxon>Herpotrichiellaceae</taxon>
        <taxon>Cladophialophora</taxon>
    </lineage>
</organism>
<evidence type="ECO:0000259" key="1">
    <source>
        <dbReference type="Pfam" id="PF01408"/>
    </source>
</evidence>
<sequence length="472" mass="51430">MTNLSTKLAQREATGKPIQIGIIGAGKFGSMYISQCHRTPGVRLAGIADLSTDRAFAALKRTGCPEDRYDTTGQLSLSEGLQSGKTVIMTSSEDLIAQQDIDVILEVTGSPAAGVKHALLCCEYKKHIVMINVEADVLAGPLLTRKAKEAGIIYSMAYGDQPALIAELVDWARTAGFNVVCAGKGTKHLPEYHYSTPDTVWDYYGFTKEQLVSGDFNKQMFNSFLDGTKSALEMAAVANGCGLSPPSNGLRFPPCGAHDLPQVLKPVEEGGMLEKYGTVEVVSCLETDGRDVFNDLRWGVYVVIEAPGPYQRECFAQYGLKTDKSGRFAAQYKPYHLIGLELGISIASIMCRGEPTGQCQAFAADTVATAKRNLKAGEELDGEGGFMVYGKLMPAEDSLRIEGLPIGVAHGLVLKQDVQKDCGLSWKDVEWSLKSQVVAVRREMEDIYRREFSERRKPVEGTTMVTNGHEMK</sequence>
<comment type="caution">
    <text evidence="4">The sequence shown here is derived from an EMBL/GenBank/DDBJ whole genome shotgun (WGS) entry which is preliminary data.</text>
</comment>